<evidence type="ECO:0000256" key="4">
    <source>
        <dbReference type="ARBA" id="ARBA00022801"/>
    </source>
</evidence>
<dbReference type="GO" id="GO:0046872">
    <property type="term" value="F:metal ion binding"/>
    <property type="evidence" value="ECO:0007669"/>
    <property type="project" value="UniProtKB-KW"/>
</dbReference>
<organism evidence="9 10">
    <name type="scientific">Emericellopsis cladophorae</name>
    <dbReference type="NCBI Taxonomy" id="2686198"/>
    <lineage>
        <taxon>Eukaryota</taxon>
        <taxon>Fungi</taxon>
        <taxon>Dikarya</taxon>
        <taxon>Ascomycota</taxon>
        <taxon>Pezizomycotina</taxon>
        <taxon>Sordariomycetes</taxon>
        <taxon>Hypocreomycetidae</taxon>
        <taxon>Hypocreales</taxon>
        <taxon>Bionectriaceae</taxon>
        <taxon>Emericellopsis</taxon>
    </lineage>
</organism>
<dbReference type="Pfam" id="PF01522">
    <property type="entry name" value="Polysacc_deac_1"/>
    <property type="match status" value="1"/>
</dbReference>
<name>A0A9Q0BCK9_9HYPO</name>
<evidence type="ECO:0000256" key="3">
    <source>
        <dbReference type="ARBA" id="ARBA00022729"/>
    </source>
</evidence>
<dbReference type="RefSeq" id="XP_051360727.1">
    <property type="nucleotide sequence ID" value="XM_051508115.1"/>
</dbReference>
<evidence type="ECO:0000313" key="10">
    <source>
        <dbReference type="Proteomes" id="UP001055219"/>
    </source>
</evidence>
<keyword evidence="6" id="KW-0170">Cobalt</keyword>
<evidence type="ECO:0000256" key="2">
    <source>
        <dbReference type="ARBA" id="ARBA00022723"/>
    </source>
</evidence>
<dbReference type="SUPFAM" id="SSF88713">
    <property type="entry name" value="Glycoside hydrolase/deacetylase"/>
    <property type="match status" value="1"/>
</dbReference>
<keyword evidence="3 7" id="KW-0732">Signal</keyword>
<dbReference type="GO" id="GO:0005975">
    <property type="term" value="P:carbohydrate metabolic process"/>
    <property type="evidence" value="ECO:0007669"/>
    <property type="project" value="InterPro"/>
</dbReference>
<proteinExistence type="predicted"/>
<keyword evidence="4" id="KW-0378">Hydrolase</keyword>
<dbReference type="PROSITE" id="PS51677">
    <property type="entry name" value="NODB"/>
    <property type="match status" value="1"/>
</dbReference>
<dbReference type="GeneID" id="75828475"/>
<sequence>MKERLEETFRMVVMLLGYALLSAMAGLAAAIPTASSQGRAAELEARQDRRCGAEFNRSCPEGQCCSSGGAPICQIDFGPACDANIRPKGPDTKTIARPKVGNVPYGKGVYTCNTTGVVALTFDDGPWENTEYLLDLLAQYDAKATFFVVGRNMGKGAMNDPATPWPTLIRRMINDGHQIGSHTWSHQKLTEITAAQFQNQMIFNEIALADLLGYFPTYMRPPHSMSDATTDTWLADLGYHVTYFDLNTLGYENDDATLIQKSKNIWDRRVEPLDPASASVLHIEHDPLYQTVHNLTEHILQSMVRNDFRAVAVGECLGDPRENWYRKV</sequence>
<evidence type="ECO:0000256" key="1">
    <source>
        <dbReference type="ARBA" id="ARBA00001941"/>
    </source>
</evidence>
<dbReference type="OrthoDB" id="407355at2759"/>
<evidence type="ECO:0000259" key="8">
    <source>
        <dbReference type="PROSITE" id="PS51677"/>
    </source>
</evidence>
<comment type="cofactor">
    <cofactor evidence="1">
        <name>Co(2+)</name>
        <dbReference type="ChEBI" id="CHEBI:48828"/>
    </cofactor>
</comment>
<evidence type="ECO:0000256" key="7">
    <source>
        <dbReference type="SAM" id="SignalP"/>
    </source>
</evidence>
<gene>
    <name evidence="9" type="ORF">J7T54_001959</name>
</gene>
<evidence type="ECO:0000256" key="5">
    <source>
        <dbReference type="ARBA" id="ARBA00023277"/>
    </source>
</evidence>
<keyword evidence="2" id="KW-0479">Metal-binding</keyword>
<feature type="signal peptide" evidence="7">
    <location>
        <begin position="1"/>
        <end position="30"/>
    </location>
</feature>
<dbReference type="AlphaFoldDB" id="A0A9Q0BCK9"/>
<dbReference type="Gene3D" id="3.20.20.370">
    <property type="entry name" value="Glycoside hydrolase/deacetylase"/>
    <property type="match status" value="1"/>
</dbReference>
<dbReference type="GO" id="GO:0016810">
    <property type="term" value="F:hydrolase activity, acting on carbon-nitrogen (but not peptide) bonds"/>
    <property type="evidence" value="ECO:0007669"/>
    <property type="project" value="InterPro"/>
</dbReference>
<keyword evidence="10" id="KW-1185">Reference proteome</keyword>
<feature type="chain" id="PRO_5040322100" evidence="7">
    <location>
        <begin position="31"/>
        <end position="328"/>
    </location>
</feature>
<evidence type="ECO:0000313" key="9">
    <source>
        <dbReference type="EMBL" id="KAI6779871.1"/>
    </source>
</evidence>
<dbReference type="PANTHER" id="PTHR46471:SF2">
    <property type="entry name" value="CHITIN DEACETYLASE-RELATED"/>
    <property type="match status" value="1"/>
</dbReference>
<keyword evidence="5" id="KW-0119">Carbohydrate metabolism</keyword>
<reference evidence="9" key="1">
    <citation type="journal article" date="2021" name="J Fungi (Basel)">
        <title>Genomic and Metabolomic Analyses of the Marine Fungus Emericellopsis cladophorae: Insights into Saltwater Adaptability Mechanisms and Its Biosynthetic Potential.</title>
        <authorList>
            <person name="Goncalves M.F.M."/>
            <person name="Hilario S."/>
            <person name="Van de Peer Y."/>
            <person name="Esteves A.C."/>
            <person name="Alves A."/>
        </authorList>
    </citation>
    <scope>NUCLEOTIDE SEQUENCE</scope>
    <source>
        <strain evidence="9">MUM 19.33</strain>
    </source>
</reference>
<dbReference type="InterPro" id="IPR002509">
    <property type="entry name" value="NODB_dom"/>
</dbReference>
<dbReference type="PANTHER" id="PTHR46471">
    <property type="entry name" value="CHITIN DEACETYLASE"/>
    <property type="match status" value="1"/>
</dbReference>
<feature type="domain" description="NodB homology" evidence="8">
    <location>
        <begin position="116"/>
        <end position="311"/>
    </location>
</feature>
<accession>A0A9Q0BCK9</accession>
<evidence type="ECO:0000256" key="6">
    <source>
        <dbReference type="ARBA" id="ARBA00023285"/>
    </source>
</evidence>
<reference evidence="9" key="2">
    <citation type="submission" date="2022-07" db="EMBL/GenBank/DDBJ databases">
        <authorList>
            <person name="Goncalves M.F.M."/>
            <person name="Hilario S."/>
            <person name="Van De Peer Y."/>
            <person name="Esteves A.C."/>
            <person name="Alves A."/>
        </authorList>
    </citation>
    <scope>NUCLEOTIDE SEQUENCE</scope>
    <source>
        <strain evidence="9">MUM 19.33</strain>
    </source>
</reference>
<protein>
    <submittedName>
        <fullName evidence="9">Chitin deacetylase-like protein</fullName>
    </submittedName>
</protein>
<comment type="caution">
    <text evidence="9">The sequence shown here is derived from an EMBL/GenBank/DDBJ whole genome shotgun (WGS) entry which is preliminary data.</text>
</comment>
<dbReference type="InterPro" id="IPR011330">
    <property type="entry name" value="Glyco_hydro/deAcase_b/a-brl"/>
</dbReference>
<dbReference type="Proteomes" id="UP001055219">
    <property type="component" value="Unassembled WGS sequence"/>
</dbReference>
<dbReference type="EMBL" id="JAGIXG020000040">
    <property type="protein sequence ID" value="KAI6779871.1"/>
    <property type="molecule type" value="Genomic_DNA"/>
</dbReference>